<reference evidence="1" key="1">
    <citation type="submission" date="2018-10" db="EMBL/GenBank/DDBJ databases">
        <title>Hidden diversity of soil giant viruses.</title>
        <authorList>
            <person name="Schulz F."/>
            <person name="Alteio L."/>
            <person name="Goudeau D."/>
            <person name="Ryan E.M."/>
            <person name="Malmstrom R.R."/>
            <person name="Blanchard J."/>
            <person name="Woyke T."/>
        </authorList>
    </citation>
    <scope>NUCLEOTIDE SEQUENCE</scope>
    <source>
        <strain evidence="1">BAV1</strain>
    </source>
</reference>
<name>A0A3G4ZU45_9VIRU</name>
<organism evidence="1">
    <name type="scientific">Barrevirus sp</name>
    <dbReference type="NCBI Taxonomy" id="2487763"/>
    <lineage>
        <taxon>Viruses</taxon>
        <taxon>Varidnaviria</taxon>
        <taxon>Bamfordvirae</taxon>
        <taxon>Nucleocytoviricota</taxon>
        <taxon>Megaviricetes</taxon>
        <taxon>Imitervirales</taxon>
        <taxon>Mimiviridae</taxon>
        <taxon>Klosneuvirinae</taxon>
    </lineage>
</organism>
<protein>
    <submittedName>
        <fullName evidence="1">Uncharacterized protein</fullName>
    </submittedName>
</protein>
<accession>A0A3G4ZU45</accession>
<dbReference type="EMBL" id="MK072002">
    <property type="protein sequence ID" value="AYV76949.1"/>
    <property type="molecule type" value="Genomic_DNA"/>
</dbReference>
<proteinExistence type="predicted"/>
<evidence type="ECO:0000313" key="1">
    <source>
        <dbReference type="EMBL" id="AYV76949.1"/>
    </source>
</evidence>
<sequence length="125" mass="14182">MSKNNSVQATATDSKKIKDAIVKDATVKNATVKDATVKDEKKVKEKKVKDDKNVPVKPTKEGIDESEVVLDEVKINDKVYYLDKFGAIWSNDGKLLGSTDKKTGQHHFFDKEYNLNKDINFFMKQ</sequence>
<gene>
    <name evidence="1" type="ORF">Barrevirus5_8</name>
</gene>